<keyword evidence="2" id="KW-0520">NAD</keyword>
<organism evidence="5 6">
    <name type="scientific">Pseudomonas fluorescens HK44</name>
    <dbReference type="NCBI Taxonomy" id="1042209"/>
    <lineage>
        <taxon>Bacteria</taxon>
        <taxon>Pseudomonadati</taxon>
        <taxon>Pseudomonadota</taxon>
        <taxon>Gammaproteobacteria</taxon>
        <taxon>Pseudomonadales</taxon>
        <taxon>Pseudomonadaceae</taxon>
        <taxon>Pseudomonas</taxon>
    </lineage>
</organism>
<name>A0A010SYT3_PSEFL</name>
<dbReference type="InterPro" id="IPR036291">
    <property type="entry name" value="NAD(P)-bd_dom_sf"/>
</dbReference>
<evidence type="ECO:0000256" key="1">
    <source>
        <dbReference type="ARBA" id="ARBA00023002"/>
    </source>
</evidence>
<comment type="caution">
    <text evidence="5">The sequence shown here is derived from an EMBL/GenBank/DDBJ whole genome shotgun (WGS) entry which is preliminary data.</text>
</comment>
<dbReference type="FunFam" id="3.40.50.720:FF:000009">
    <property type="entry name" value="Fatty oxidation complex, alpha subunit"/>
    <property type="match status" value="1"/>
</dbReference>
<feature type="domain" description="3-hydroxyacyl-CoA dehydrogenase NAD binding" evidence="4">
    <location>
        <begin position="11"/>
        <end position="189"/>
    </location>
</feature>
<evidence type="ECO:0000313" key="6">
    <source>
        <dbReference type="Proteomes" id="UP000022611"/>
    </source>
</evidence>
<dbReference type="HOGENOM" id="CLU_009834_2_3_6"/>
<evidence type="ECO:0000259" key="3">
    <source>
        <dbReference type="Pfam" id="PF00725"/>
    </source>
</evidence>
<dbReference type="EMBL" id="AFOY02000004">
    <property type="protein sequence ID" value="EXF95838.1"/>
    <property type="molecule type" value="Genomic_DNA"/>
</dbReference>
<dbReference type="EC" id="1.1.1.157" evidence="5"/>
<accession>A0A010SYT3</accession>
<dbReference type="Pfam" id="PF02737">
    <property type="entry name" value="3HCDH_N"/>
    <property type="match status" value="1"/>
</dbReference>
<reference evidence="5 6" key="1">
    <citation type="journal article" date="2011" name="J. Bacteriol.">
        <title>Draft genome sequence of the polycyclic aromatic hydrocarbon-degrading, genetically engineered bioluminescent bioreporter Pseudomonas fluorescens HK44.</title>
        <authorList>
            <person name="Chauhan A."/>
            <person name="Layton A.C."/>
            <person name="Williams D.E."/>
            <person name="Smartt A.E."/>
            <person name="Ripp S."/>
            <person name="Karpinets T.V."/>
            <person name="Brown S.D."/>
            <person name="Sayler G.S."/>
        </authorList>
    </citation>
    <scope>NUCLEOTIDE SEQUENCE [LARGE SCALE GENOMIC DNA]</scope>
    <source>
        <strain evidence="5 6">HK44</strain>
    </source>
</reference>
<dbReference type="Gene3D" id="1.10.1040.10">
    <property type="entry name" value="N-(1-d-carboxylethyl)-l-norvaline Dehydrogenase, domain 2"/>
    <property type="match status" value="2"/>
</dbReference>
<evidence type="ECO:0000313" key="5">
    <source>
        <dbReference type="EMBL" id="EXF95838.1"/>
    </source>
</evidence>
<dbReference type="NCBIfam" id="NF006124">
    <property type="entry name" value="PRK08268.1"/>
    <property type="match status" value="1"/>
</dbReference>
<dbReference type="eggNOG" id="COG1250">
    <property type="taxonomic scope" value="Bacteria"/>
</dbReference>
<protein>
    <submittedName>
        <fullName evidence="5">3-hydroxyacyl-CoA dehydrogenase</fullName>
        <ecNumber evidence="5">1.1.1.157</ecNumber>
    </submittedName>
</protein>
<dbReference type="SUPFAM" id="SSF51735">
    <property type="entry name" value="NAD(P)-binding Rossmann-fold domains"/>
    <property type="match status" value="1"/>
</dbReference>
<proteinExistence type="predicted"/>
<dbReference type="Pfam" id="PF00725">
    <property type="entry name" value="3HCDH"/>
    <property type="match status" value="2"/>
</dbReference>
<dbReference type="InterPro" id="IPR006176">
    <property type="entry name" value="3-OHacyl-CoA_DH_NAD-bd"/>
</dbReference>
<dbReference type="InterPro" id="IPR008927">
    <property type="entry name" value="6-PGluconate_DH-like_C_sf"/>
</dbReference>
<gene>
    <name evidence="5" type="ORF">HK44_020955</name>
</gene>
<dbReference type="GO" id="GO:0008691">
    <property type="term" value="F:3-hydroxybutyryl-CoA dehydrogenase activity"/>
    <property type="evidence" value="ECO:0007669"/>
    <property type="project" value="UniProtKB-EC"/>
</dbReference>
<feature type="domain" description="3-hydroxyacyl-CoA dehydrogenase C-terminal" evidence="3">
    <location>
        <begin position="192"/>
        <end position="289"/>
    </location>
</feature>
<dbReference type="InterPro" id="IPR006108">
    <property type="entry name" value="3HC_DH_C"/>
</dbReference>
<dbReference type="InterPro" id="IPR013328">
    <property type="entry name" value="6PGD_dom2"/>
</dbReference>
<dbReference type="GO" id="GO:0006631">
    <property type="term" value="P:fatty acid metabolic process"/>
    <property type="evidence" value="ECO:0007669"/>
    <property type="project" value="InterPro"/>
</dbReference>
<dbReference type="PATRIC" id="fig|1042209.11.peg.717"/>
<keyword evidence="1 5" id="KW-0560">Oxidoreductase</keyword>
<sequence length="512" mass="55304">MNESRVANIRTIGIVGAGAMGRGIAQIAVLAGVKVLMFDTNSDTVQAAYDQVCLMLDKLTNKGKLDAEHAAIAKSCLCQSNSIAELVDCDLIVEAVVERIKVKQEIFQNLEKVVSEGCILATNTSSLSITEIASACACPARVVGFHFFNPVPLMKVVEVIDGVHTDPAVSNALNAFARRLGHTPVRAKDMPGFIVNHAGRAMNTEGLKILGEGVATCEQVDAIMRQQAGFKLGPFELLDLTALDVSQPVMESIYHQFYEEPRFRPSPIARVRLAGGLLGRKSGRGFYSYEEGRPVVSEDQPAPSMLPRTVWVSDRYPEAAAQVRGLVEGAGIKVDDGQRPEPGSLIVVTPFGSDATTSAVEEGLDATRVIAVDALYPLMQGRRRTLMTTPATHRSARNEAHALFAHDESPVTVINDSTGFVAQRIVALIVNVGCDIAQQNIASPSDIDLAVELGLGYPMGPFELGDHFGPKVILEILNNIQQGLGDPRYRPSPWLARRAMLNIPLRHAERVI</sequence>
<evidence type="ECO:0000256" key="2">
    <source>
        <dbReference type="ARBA" id="ARBA00023027"/>
    </source>
</evidence>
<dbReference type="AlphaFoldDB" id="A0A010SYT3"/>
<evidence type="ECO:0000259" key="4">
    <source>
        <dbReference type="Pfam" id="PF02737"/>
    </source>
</evidence>
<dbReference type="PANTHER" id="PTHR48075">
    <property type="entry name" value="3-HYDROXYACYL-COA DEHYDROGENASE FAMILY PROTEIN"/>
    <property type="match status" value="1"/>
</dbReference>
<dbReference type="GO" id="GO:0070403">
    <property type="term" value="F:NAD+ binding"/>
    <property type="evidence" value="ECO:0007669"/>
    <property type="project" value="InterPro"/>
</dbReference>
<dbReference type="Proteomes" id="UP000022611">
    <property type="component" value="Unassembled WGS sequence"/>
</dbReference>
<dbReference type="SUPFAM" id="SSF48179">
    <property type="entry name" value="6-phosphogluconate dehydrogenase C-terminal domain-like"/>
    <property type="match status" value="2"/>
</dbReference>
<dbReference type="RefSeq" id="WP_019689143.1">
    <property type="nucleotide sequence ID" value="NZ_AFOY02000004.1"/>
</dbReference>
<dbReference type="OrthoDB" id="5389341at2"/>
<dbReference type="PANTHER" id="PTHR48075:SF5">
    <property type="entry name" value="3-HYDROXYBUTYRYL-COA DEHYDROGENASE"/>
    <property type="match status" value="1"/>
</dbReference>
<feature type="domain" description="3-hydroxyacyl-CoA dehydrogenase C-terminal" evidence="3">
    <location>
        <begin position="419"/>
        <end position="498"/>
    </location>
</feature>
<dbReference type="Gene3D" id="3.40.50.720">
    <property type="entry name" value="NAD(P)-binding Rossmann-like Domain"/>
    <property type="match status" value="1"/>
</dbReference>